<dbReference type="InterPro" id="IPR000994">
    <property type="entry name" value="Pept_M24"/>
</dbReference>
<dbReference type="Pfam" id="PF00557">
    <property type="entry name" value="Peptidase_M24"/>
    <property type="match status" value="1"/>
</dbReference>
<dbReference type="OrthoDB" id="5876363at2759"/>
<dbReference type="InterPro" id="IPR036388">
    <property type="entry name" value="WH-like_DNA-bd_sf"/>
</dbReference>
<proteinExistence type="inferred from homology"/>
<accession>A0A8S1HLH3</accession>
<comment type="similarity">
    <text evidence="1">Belongs to the peptidase M24 family.</text>
</comment>
<reference evidence="4" key="1">
    <citation type="submission" date="2020-10" db="EMBL/GenBank/DDBJ databases">
        <authorList>
            <person name="Kikuchi T."/>
        </authorList>
    </citation>
    <scope>NUCLEOTIDE SEQUENCE</scope>
    <source>
        <strain evidence="4">NKZ352</strain>
    </source>
</reference>
<evidence type="ECO:0000313" key="5">
    <source>
        <dbReference type="Proteomes" id="UP000835052"/>
    </source>
</evidence>
<dbReference type="NCBIfam" id="TIGR00495">
    <property type="entry name" value="crvDNA_42K"/>
    <property type="match status" value="1"/>
</dbReference>
<keyword evidence="5" id="KW-1185">Reference proteome</keyword>
<dbReference type="EMBL" id="CAJGYM010000079">
    <property type="protein sequence ID" value="CAD6196786.1"/>
    <property type="molecule type" value="Genomic_DNA"/>
</dbReference>
<dbReference type="SUPFAM" id="SSF46785">
    <property type="entry name" value="Winged helix' DNA-binding domain"/>
    <property type="match status" value="1"/>
</dbReference>
<dbReference type="AlphaFoldDB" id="A0A8S1HLH3"/>
<dbReference type="Proteomes" id="UP000835052">
    <property type="component" value="Unassembled WGS sequence"/>
</dbReference>
<sequence length="401" mass="43797">MVRRDSESSCSSHGSHTHEDFSLANDIVVTKYNVAAEIANAVLKEVIAGVKEGVEAASLCDLGDKLITEKTGKMYKKEKGITKGIAMPTCVSVDNCICYYSPLRSDPVLTLKNGQVVKVELGVHIDGFIATLAHTVVVGASKDNKVTGKLADLIKGTYDALEVAIRTLRVGNSNTEVTNVIDKVAAEYGVTPIENMVSHQLERNEISGEKQIIQNPGEKQKSEMEKVNIDKHEAYAIDVLFTTGKGKPKDIDVRTTVFKKNESVQYQLKMKASRVFFTECNKLYGTMPFSLRSFGEEVKAKMGVVECEKHGLLTPYPVLYEKEGDVVAQFKATVLVMPNGLLKIAGLPLEADVYEPTATLKDAELVKTLKSALKPKKKKDAKKEGDAKDEKAAEPAAEKAK</sequence>
<protein>
    <recommendedName>
        <fullName evidence="3">Peptidase M24 domain-containing protein</fullName>
    </recommendedName>
</protein>
<dbReference type="FunFam" id="3.90.230.10:FF:000013">
    <property type="entry name" value="DNA-binding protein, 42 kDa"/>
    <property type="match status" value="1"/>
</dbReference>
<evidence type="ECO:0000256" key="1">
    <source>
        <dbReference type="ARBA" id="ARBA00007319"/>
    </source>
</evidence>
<dbReference type="InterPro" id="IPR047113">
    <property type="entry name" value="PA2G4/ARX1"/>
</dbReference>
<organism evidence="4 5">
    <name type="scientific">Caenorhabditis auriculariae</name>
    <dbReference type="NCBI Taxonomy" id="2777116"/>
    <lineage>
        <taxon>Eukaryota</taxon>
        <taxon>Metazoa</taxon>
        <taxon>Ecdysozoa</taxon>
        <taxon>Nematoda</taxon>
        <taxon>Chromadorea</taxon>
        <taxon>Rhabditida</taxon>
        <taxon>Rhabditina</taxon>
        <taxon>Rhabditomorpha</taxon>
        <taxon>Rhabditoidea</taxon>
        <taxon>Rhabditidae</taxon>
        <taxon>Peloderinae</taxon>
        <taxon>Caenorhabditis</taxon>
    </lineage>
</organism>
<feature type="region of interest" description="Disordered" evidence="2">
    <location>
        <begin position="373"/>
        <end position="401"/>
    </location>
</feature>
<dbReference type="InterPro" id="IPR036005">
    <property type="entry name" value="Creatinase/aminopeptidase-like"/>
</dbReference>
<dbReference type="Gene3D" id="1.10.10.10">
    <property type="entry name" value="Winged helix-like DNA-binding domain superfamily/Winged helix DNA-binding domain"/>
    <property type="match status" value="1"/>
</dbReference>
<dbReference type="FunFam" id="1.10.10.10:FF:000029">
    <property type="entry name" value="Proliferation-associated 2G4, a"/>
    <property type="match status" value="1"/>
</dbReference>
<gene>
    <name evidence="4" type="ORF">CAUJ_LOCUS12698</name>
</gene>
<feature type="domain" description="Peptidase M24" evidence="3">
    <location>
        <begin position="32"/>
        <end position="218"/>
    </location>
</feature>
<evidence type="ECO:0000259" key="3">
    <source>
        <dbReference type="Pfam" id="PF00557"/>
    </source>
</evidence>
<feature type="compositionally biased region" description="Basic and acidic residues" evidence="2">
    <location>
        <begin position="381"/>
        <end position="401"/>
    </location>
</feature>
<dbReference type="PANTHER" id="PTHR10804">
    <property type="entry name" value="PROTEASE FAMILY M24 METHIONYL AMINOPEPTIDASE, AMINOPEPTIDASE P"/>
    <property type="match status" value="1"/>
</dbReference>
<name>A0A8S1HLH3_9PELO</name>
<dbReference type="SUPFAM" id="SSF55920">
    <property type="entry name" value="Creatinase/aminopeptidase"/>
    <property type="match status" value="1"/>
</dbReference>
<dbReference type="InterPro" id="IPR036390">
    <property type="entry name" value="WH_DNA-bd_sf"/>
</dbReference>
<comment type="caution">
    <text evidence="4">The sequence shown here is derived from an EMBL/GenBank/DDBJ whole genome shotgun (WGS) entry which is preliminary data.</text>
</comment>
<dbReference type="InterPro" id="IPR004545">
    <property type="entry name" value="PA2G4"/>
</dbReference>
<evidence type="ECO:0000256" key="2">
    <source>
        <dbReference type="SAM" id="MobiDB-lite"/>
    </source>
</evidence>
<evidence type="ECO:0000313" key="4">
    <source>
        <dbReference type="EMBL" id="CAD6196786.1"/>
    </source>
</evidence>
<dbReference type="PANTHER" id="PTHR10804:SF11">
    <property type="entry name" value="PROLIFERATION-ASSOCIATED PROTEIN 2G4"/>
    <property type="match status" value="1"/>
</dbReference>
<dbReference type="CDD" id="cd01089">
    <property type="entry name" value="PA2G4-like"/>
    <property type="match status" value="1"/>
</dbReference>
<dbReference type="Gene3D" id="3.90.230.10">
    <property type="entry name" value="Creatinase/methionine aminopeptidase superfamily"/>
    <property type="match status" value="1"/>
</dbReference>